<evidence type="ECO:0000256" key="1">
    <source>
        <dbReference type="ARBA" id="ARBA00005531"/>
    </source>
</evidence>
<dbReference type="InterPro" id="IPR016039">
    <property type="entry name" value="Thiolase-like"/>
</dbReference>
<dbReference type="GO" id="GO:0030639">
    <property type="term" value="P:polyketide biosynthetic process"/>
    <property type="evidence" value="ECO:0007669"/>
    <property type="project" value="TreeGrafter"/>
</dbReference>
<dbReference type="EMBL" id="CP144745">
    <property type="protein sequence ID" value="WVZ51431.1"/>
    <property type="molecule type" value="Genomic_DNA"/>
</dbReference>
<dbReference type="GO" id="GO:0016747">
    <property type="term" value="F:acyltransferase activity, transferring groups other than amino-acyl groups"/>
    <property type="evidence" value="ECO:0007669"/>
    <property type="project" value="InterPro"/>
</dbReference>
<feature type="domain" description="Chalcone/stilbene synthase C-terminal" evidence="5">
    <location>
        <begin position="247"/>
        <end position="385"/>
    </location>
</feature>
<reference evidence="6 7" key="1">
    <citation type="submission" date="2024-02" db="EMBL/GenBank/DDBJ databases">
        <title>High-quality chromosome-scale genome assembly of Pensacola bahiagrass (Paspalum notatum Flugge var. saurae).</title>
        <authorList>
            <person name="Vega J.M."/>
            <person name="Podio M."/>
            <person name="Orjuela J."/>
            <person name="Siena L.A."/>
            <person name="Pessino S.C."/>
            <person name="Combes M.C."/>
            <person name="Mariac C."/>
            <person name="Albertini E."/>
            <person name="Pupilli F."/>
            <person name="Ortiz J.P.A."/>
            <person name="Leblanc O."/>
        </authorList>
    </citation>
    <scope>NUCLEOTIDE SEQUENCE [LARGE SCALE GENOMIC DNA]</scope>
    <source>
        <strain evidence="6">R1</strain>
        <tissue evidence="6">Leaf</tissue>
    </source>
</reference>
<dbReference type="AlphaFoldDB" id="A0AAQ3PK16"/>
<keyword evidence="3" id="KW-0012">Acyltransferase</keyword>
<evidence type="ECO:0008006" key="8">
    <source>
        <dbReference type="Google" id="ProtNLM"/>
    </source>
</evidence>
<evidence type="ECO:0000313" key="6">
    <source>
        <dbReference type="EMBL" id="WVZ51431.1"/>
    </source>
</evidence>
<accession>A0AAQ3PK16</accession>
<dbReference type="CDD" id="cd00831">
    <property type="entry name" value="CHS_like"/>
    <property type="match status" value="1"/>
</dbReference>
<protein>
    <recommendedName>
        <fullName evidence="8">Chalcone synthase</fullName>
    </recommendedName>
</protein>
<evidence type="ECO:0000259" key="5">
    <source>
        <dbReference type="Pfam" id="PF02797"/>
    </source>
</evidence>
<dbReference type="Gene3D" id="3.40.47.10">
    <property type="match status" value="2"/>
</dbReference>
<dbReference type="InterPro" id="IPR001099">
    <property type="entry name" value="Chalcone/stilbene_synt_N"/>
</dbReference>
<feature type="domain" description="Chalcone/stilbene synthase N-terminal" evidence="4">
    <location>
        <begin position="13"/>
        <end position="236"/>
    </location>
</feature>
<dbReference type="Pfam" id="PF00195">
    <property type="entry name" value="Chal_sti_synt_N"/>
    <property type="match status" value="1"/>
</dbReference>
<dbReference type="SUPFAM" id="SSF53901">
    <property type="entry name" value="Thiolase-like"/>
    <property type="match status" value="2"/>
</dbReference>
<dbReference type="PANTHER" id="PTHR11877:SF47">
    <property type="entry name" value="OS11G0529900 PROTEIN"/>
    <property type="match status" value="1"/>
</dbReference>
<evidence type="ECO:0000256" key="2">
    <source>
        <dbReference type="PIRSR" id="PIRSR000451-1"/>
    </source>
</evidence>
<dbReference type="Pfam" id="PF02797">
    <property type="entry name" value="Chal_sti_synt_C"/>
    <property type="match status" value="1"/>
</dbReference>
<dbReference type="Proteomes" id="UP001341281">
    <property type="component" value="Chromosome 01"/>
</dbReference>
<dbReference type="PIRSF" id="PIRSF000451">
    <property type="entry name" value="PKS_III"/>
    <property type="match status" value="1"/>
</dbReference>
<name>A0AAQ3PK16_PASNO</name>
<dbReference type="InterPro" id="IPR011141">
    <property type="entry name" value="Polyketide_synthase_type-III"/>
</dbReference>
<dbReference type="InterPro" id="IPR012328">
    <property type="entry name" value="Chalcone/stilbene_synt_C"/>
</dbReference>
<gene>
    <name evidence="6" type="ORF">U9M48_002579</name>
</gene>
<dbReference type="FunFam" id="3.40.47.10:FF:000025">
    <property type="entry name" value="Chalcone synthase 2"/>
    <property type="match status" value="1"/>
</dbReference>
<evidence type="ECO:0000313" key="7">
    <source>
        <dbReference type="Proteomes" id="UP001341281"/>
    </source>
</evidence>
<comment type="similarity">
    <text evidence="1 3">Belongs to the thiolase-like superfamily. Chalcone/stilbene synthases family.</text>
</comment>
<keyword evidence="3" id="KW-0808">Transferase</keyword>
<evidence type="ECO:0000256" key="3">
    <source>
        <dbReference type="RuleBase" id="RU003633"/>
    </source>
</evidence>
<dbReference type="PANTHER" id="PTHR11877">
    <property type="entry name" value="HYDROXYMETHYLGLUTARYL-COA SYNTHASE"/>
    <property type="match status" value="1"/>
</dbReference>
<proteinExistence type="inferred from homology"/>
<organism evidence="6 7">
    <name type="scientific">Paspalum notatum var. saurae</name>
    <dbReference type="NCBI Taxonomy" id="547442"/>
    <lineage>
        <taxon>Eukaryota</taxon>
        <taxon>Viridiplantae</taxon>
        <taxon>Streptophyta</taxon>
        <taxon>Embryophyta</taxon>
        <taxon>Tracheophyta</taxon>
        <taxon>Spermatophyta</taxon>
        <taxon>Magnoliopsida</taxon>
        <taxon>Liliopsida</taxon>
        <taxon>Poales</taxon>
        <taxon>Poaceae</taxon>
        <taxon>PACMAD clade</taxon>
        <taxon>Panicoideae</taxon>
        <taxon>Andropogonodae</taxon>
        <taxon>Paspaleae</taxon>
        <taxon>Paspalinae</taxon>
        <taxon>Paspalum</taxon>
    </lineage>
</organism>
<evidence type="ECO:0000259" key="4">
    <source>
        <dbReference type="Pfam" id="PF00195"/>
    </source>
</evidence>
<feature type="active site" description="Acyl-thioester intermediate" evidence="2">
    <location>
        <position position="171"/>
    </location>
</feature>
<keyword evidence="7" id="KW-1185">Reference proteome</keyword>
<sequence>MAATVHLAGVINESQQTPRPNGSAAVLAIGTANPANCLRQDEYPDWYFRVTNSDHLTTLKNKMKRICEKSGIKKRYFHYTDETIAAHPEFLDRAAPSLDARLRITESAVPELAAAAAKRAIAEWERPATDITHLVLATNSIAHAPGADLRVAALLSLRPDVQRTLLCFHGCYSGCSALRVARDLAESSRGARVLVASCEVVTSLSFRTPDEASPEALVAAALFSDGAGAAVVGADPESPAERPMFYMVAASQATLPGTERAMSMRLGSSGYDFGLSAEIPALLRGAIAGCLVEALAPLGLVDTGGGWNGLFSAVHPGGRAILDSCETALALEAGKLAASRHVLSEYGNMGGVTIFFVLDEIRRRQHQDGGQKEGGMVDCEWGVMLWVSARASPSR</sequence>